<organism evidence="4 5">
    <name type="scientific">Nonomuraea jiangxiensis</name>
    <dbReference type="NCBI Taxonomy" id="633440"/>
    <lineage>
        <taxon>Bacteria</taxon>
        <taxon>Bacillati</taxon>
        <taxon>Actinomycetota</taxon>
        <taxon>Actinomycetes</taxon>
        <taxon>Streptosporangiales</taxon>
        <taxon>Streptosporangiaceae</taxon>
        <taxon>Nonomuraea</taxon>
    </lineage>
</organism>
<evidence type="ECO:0000259" key="3">
    <source>
        <dbReference type="Pfam" id="PF05368"/>
    </source>
</evidence>
<dbReference type="InterPro" id="IPR051164">
    <property type="entry name" value="NmrA-like_oxidored"/>
</dbReference>
<dbReference type="Pfam" id="PF05368">
    <property type="entry name" value="NmrA"/>
    <property type="match status" value="1"/>
</dbReference>
<name>A0A1G9I081_9ACTN</name>
<dbReference type="AlphaFoldDB" id="A0A1G9I081"/>
<dbReference type="InterPro" id="IPR008030">
    <property type="entry name" value="NmrA-like"/>
</dbReference>
<dbReference type="RefSeq" id="WP_090943574.1">
    <property type="nucleotide sequence ID" value="NZ_FNDJ01000023.1"/>
</dbReference>
<proteinExistence type="inferred from homology"/>
<protein>
    <submittedName>
        <fullName evidence="4">Uncharacterized conserved protein YbjT, contains NAD(P)-binding and DUF2867 domains</fullName>
    </submittedName>
</protein>
<dbReference type="STRING" id="633440.SAMN05421869_12341"/>
<evidence type="ECO:0000256" key="2">
    <source>
        <dbReference type="ARBA" id="ARBA00022857"/>
    </source>
</evidence>
<keyword evidence="5" id="KW-1185">Reference proteome</keyword>
<sequence>MDRPLILVAGATGNQGGAVVDALLEHSGQWRVRALTRDPSGAPGKVLAARGVEVVAGDMADKESLKQALKGAYGVFGVQNSRTAGLKGEVQQGITLVDAARAAGVEHFVYASVGGVERVRGIPHFDTKWEIEQHLRAAGLPATLLRPTTFMDVFTMRGASVGLGMMAAALGPRKSLQMVAVRDIGVFARLAFEQPETYTGQALELAGDQLTVPDIATRLKAAGRPGRYARVPRVLLRAMGKEARMLFWFEESGYNADIPALRKQHPGLLTLKTWLAQTSGLEAA</sequence>
<dbReference type="PANTHER" id="PTHR42748">
    <property type="entry name" value="NITROGEN METABOLITE REPRESSION PROTEIN NMRA FAMILY MEMBER"/>
    <property type="match status" value="1"/>
</dbReference>
<dbReference type="Gene3D" id="3.40.50.720">
    <property type="entry name" value="NAD(P)-binding Rossmann-like Domain"/>
    <property type="match status" value="1"/>
</dbReference>
<gene>
    <name evidence="4" type="ORF">SAMN05421869_12341</name>
</gene>
<evidence type="ECO:0000313" key="4">
    <source>
        <dbReference type="EMBL" id="SDL18629.1"/>
    </source>
</evidence>
<dbReference type="PANTHER" id="PTHR42748:SF7">
    <property type="entry name" value="NMRA LIKE REDOX SENSOR 1-RELATED"/>
    <property type="match status" value="1"/>
</dbReference>
<dbReference type="EMBL" id="FNDJ01000023">
    <property type="protein sequence ID" value="SDL18629.1"/>
    <property type="molecule type" value="Genomic_DNA"/>
</dbReference>
<reference evidence="4 5" key="1">
    <citation type="submission" date="2016-10" db="EMBL/GenBank/DDBJ databases">
        <authorList>
            <person name="de Groot N.N."/>
        </authorList>
    </citation>
    <scope>NUCLEOTIDE SEQUENCE [LARGE SCALE GENOMIC DNA]</scope>
    <source>
        <strain evidence="4 5">CGMCC 4.6533</strain>
    </source>
</reference>
<comment type="similarity">
    <text evidence="1">Belongs to the NmrA-type oxidoreductase family.</text>
</comment>
<keyword evidence="2" id="KW-0521">NADP</keyword>
<feature type="domain" description="NmrA-like" evidence="3">
    <location>
        <begin position="5"/>
        <end position="252"/>
    </location>
</feature>
<dbReference type="SUPFAM" id="SSF51735">
    <property type="entry name" value="NAD(P)-binding Rossmann-fold domains"/>
    <property type="match status" value="1"/>
</dbReference>
<dbReference type="InterPro" id="IPR036291">
    <property type="entry name" value="NAD(P)-bd_dom_sf"/>
</dbReference>
<evidence type="ECO:0000256" key="1">
    <source>
        <dbReference type="ARBA" id="ARBA00006328"/>
    </source>
</evidence>
<dbReference type="Gene3D" id="3.90.25.10">
    <property type="entry name" value="UDP-galactose 4-epimerase, domain 1"/>
    <property type="match status" value="1"/>
</dbReference>
<dbReference type="CDD" id="cd05251">
    <property type="entry name" value="NmrA_like_SDR_a"/>
    <property type="match status" value="1"/>
</dbReference>
<dbReference type="OrthoDB" id="319724at2"/>
<evidence type="ECO:0000313" key="5">
    <source>
        <dbReference type="Proteomes" id="UP000199202"/>
    </source>
</evidence>
<dbReference type="Proteomes" id="UP000199202">
    <property type="component" value="Unassembled WGS sequence"/>
</dbReference>
<accession>A0A1G9I081</accession>